<dbReference type="SFLD" id="SFLDG01129">
    <property type="entry name" value="C1.5:_HAD__Beta-PGM__Phosphata"/>
    <property type="match status" value="1"/>
</dbReference>
<dbReference type="Proteomes" id="UP000436694">
    <property type="component" value="Unassembled WGS sequence"/>
</dbReference>
<dbReference type="NCBIfam" id="TIGR01509">
    <property type="entry name" value="HAD-SF-IA-v3"/>
    <property type="match status" value="1"/>
</dbReference>
<proteinExistence type="predicted"/>
<dbReference type="EMBL" id="WIXK01000005">
    <property type="protein sequence ID" value="MQY43235.1"/>
    <property type="molecule type" value="Genomic_DNA"/>
</dbReference>
<dbReference type="SFLD" id="SFLDS00003">
    <property type="entry name" value="Haloacid_Dehalogenase"/>
    <property type="match status" value="1"/>
</dbReference>
<dbReference type="InterPro" id="IPR036412">
    <property type="entry name" value="HAD-like_sf"/>
</dbReference>
<dbReference type="GO" id="GO:0008967">
    <property type="term" value="F:phosphoglycolate phosphatase activity"/>
    <property type="evidence" value="ECO:0007669"/>
    <property type="project" value="TreeGrafter"/>
</dbReference>
<evidence type="ECO:0000313" key="1">
    <source>
        <dbReference type="EMBL" id="MQY43235.1"/>
    </source>
</evidence>
<evidence type="ECO:0000313" key="2">
    <source>
        <dbReference type="Proteomes" id="UP000436694"/>
    </source>
</evidence>
<reference evidence="1 2" key="1">
    <citation type="submission" date="2019-10" db="EMBL/GenBank/DDBJ databases">
        <title>Epibacterium sp. nov., isolated from seawater.</title>
        <authorList>
            <person name="Zhang X."/>
            <person name="Li N."/>
        </authorList>
    </citation>
    <scope>NUCLEOTIDE SEQUENCE [LARGE SCALE GENOMIC DNA]</scope>
    <source>
        <strain evidence="1 2">SM1969</strain>
    </source>
</reference>
<accession>A0A844AM72</accession>
<name>A0A844AM72_9RHOB</name>
<gene>
    <name evidence="1" type="ORF">GG681_11335</name>
</gene>
<protein>
    <submittedName>
        <fullName evidence="1">HAD-IA family hydrolase</fullName>
    </submittedName>
</protein>
<dbReference type="RefSeq" id="WP_153548126.1">
    <property type="nucleotide sequence ID" value="NZ_WIXK01000005.1"/>
</dbReference>
<dbReference type="PANTHER" id="PTHR43434:SF22">
    <property type="entry name" value="PHOSPHOGLYCOLATE PHOSPHATASE"/>
    <property type="match status" value="1"/>
</dbReference>
<dbReference type="Gene3D" id="3.40.50.1000">
    <property type="entry name" value="HAD superfamily/HAD-like"/>
    <property type="match status" value="1"/>
</dbReference>
<dbReference type="InterPro" id="IPR023214">
    <property type="entry name" value="HAD_sf"/>
</dbReference>
<sequence length="231" mass="24060">MPLDAVLFDKDGTLFDFAATWNSWAGGVIADLSGGDNGRAQAMAAALEYDLDRQEFFPASFVVYATNAEAAAALVPHCEGSSQHELETYLATRAATAPISEVVPLASYMAGLRGDGLKLGVMTNDAELSAHSQLERVGAHNSFDFIAGHDSGFGAKPDPDPLLAFCKAVNVAPGRCAMVGDSLHDLHAGRAAGMICIGVLTGTAQAAHLSPHADVVLQDIGEIPAWIAANR</sequence>
<dbReference type="GO" id="GO:0006281">
    <property type="term" value="P:DNA repair"/>
    <property type="evidence" value="ECO:0007669"/>
    <property type="project" value="TreeGrafter"/>
</dbReference>
<dbReference type="AlphaFoldDB" id="A0A844AM72"/>
<keyword evidence="2" id="KW-1185">Reference proteome</keyword>
<organism evidence="1 2">
    <name type="scientific">Tritonibacter aquimaris</name>
    <dbReference type="NCBI Taxonomy" id="2663379"/>
    <lineage>
        <taxon>Bacteria</taxon>
        <taxon>Pseudomonadati</taxon>
        <taxon>Pseudomonadota</taxon>
        <taxon>Alphaproteobacteria</taxon>
        <taxon>Rhodobacterales</taxon>
        <taxon>Paracoccaceae</taxon>
        <taxon>Tritonibacter</taxon>
    </lineage>
</organism>
<dbReference type="Pfam" id="PF00702">
    <property type="entry name" value="Hydrolase"/>
    <property type="match status" value="1"/>
</dbReference>
<dbReference type="InterPro" id="IPR050155">
    <property type="entry name" value="HAD-like_hydrolase_sf"/>
</dbReference>
<keyword evidence="1" id="KW-0378">Hydrolase</keyword>
<dbReference type="Gene3D" id="1.10.150.240">
    <property type="entry name" value="Putative phosphatase, domain 2"/>
    <property type="match status" value="1"/>
</dbReference>
<comment type="caution">
    <text evidence="1">The sequence shown here is derived from an EMBL/GenBank/DDBJ whole genome shotgun (WGS) entry which is preliminary data.</text>
</comment>
<dbReference type="NCBIfam" id="TIGR01549">
    <property type="entry name" value="HAD-SF-IA-v1"/>
    <property type="match status" value="1"/>
</dbReference>
<dbReference type="InterPro" id="IPR023198">
    <property type="entry name" value="PGP-like_dom2"/>
</dbReference>
<dbReference type="InterPro" id="IPR006439">
    <property type="entry name" value="HAD-SF_hydro_IA"/>
</dbReference>
<dbReference type="SUPFAM" id="SSF56784">
    <property type="entry name" value="HAD-like"/>
    <property type="match status" value="1"/>
</dbReference>
<dbReference type="PANTHER" id="PTHR43434">
    <property type="entry name" value="PHOSPHOGLYCOLATE PHOSPHATASE"/>
    <property type="match status" value="1"/>
</dbReference>